<evidence type="ECO:0000256" key="4">
    <source>
        <dbReference type="SAM" id="SignalP"/>
    </source>
</evidence>
<dbReference type="CDD" id="cd08153">
    <property type="entry name" value="srpA_like"/>
    <property type="match status" value="1"/>
</dbReference>
<evidence type="ECO:0000256" key="1">
    <source>
        <dbReference type="PIRNR" id="PIRNR000296"/>
    </source>
</evidence>
<dbReference type="EMBL" id="JACDQQ010002101">
    <property type="protein sequence ID" value="MBA0087631.1"/>
    <property type="molecule type" value="Genomic_DNA"/>
</dbReference>
<dbReference type="AlphaFoldDB" id="A0A7V8SZ58"/>
<keyword evidence="7" id="KW-1185">Reference proteome</keyword>
<feature type="domain" description="Catalase core" evidence="5">
    <location>
        <begin position="15"/>
        <end position="326"/>
    </location>
</feature>
<feature type="binding site" description="axial binding residue" evidence="3">
    <location>
        <position position="317"/>
    </location>
    <ligand>
        <name>heme</name>
        <dbReference type="ChEBI" id="CHEBI:30413"/>
    </ligand>
    <ligandPart>
        <name>Fe</name>
        <dbReference type="ChEBI" id="CHEBI:18248"/>
    </ligandPart>
</feature>
<comment type="similarity">
    <text evidence="1">Belongs to the catalase family.</text>
</comment>
<dbReference type="PIRSF" id="PIRSF000296">
    <property type="entry name" value="SrpA"/>
    <property type="match status" value="1"/>
</dbReference>
<feature type="active site" evidence="2">
    <location>
        <position position="50"/>
    </location>
</feature>
<evidence type="ECO:0000256" key="2">
    <source>
        <dbReference type="PIRSR" id="PIRSR000296-1"/>
    </source>
</evidence>
<comment type="cofactor">
    <cofactor evidence="1">
        <name>heme</name>
        <dbReference type="ChEBI" id="CHEBI:30413"/>
    </cofactor>
</comment>
<dbReference type="Proteomes" id="UP000567293">
    <property type="component" value="Unassembled WGS sequence"/>
</dbReference>
<protein>
    <recommendedName>
        <fullName evidence="1">Catalase-related peroxidase</fullName>
        <ecNumber evidence="1">1.11.1.-</ecNumber>
    </recommendedName>
</protein>
<dbReference type="GO" id="GO:0046872">
    <property type="term" value="F:metal ion binding"/>
    <property type="evidence" value="ECO:0007669"/>
    <property type="project" value="UniProtKB-KW"/>
</dbReference>
<dbReference type="EC" id="1.11.1.-" evidence="1"/>
<dbReference type="Gene3D" id="2.40.180.10">
    <property type="entry name" value="Catalase core domain"/>
    <property type="match status" value="1"/>
</dbReference>
<dbReference type="SMART" id="SM01060">
    <property type="entry name" value="Catalase"/>
    <property type="match status" value="1"/>
</dbReference>
<reference evidence="6" key="1">
    <citation type="submission" date="2020-06" db="EMBL/GenBank/DDBJ databases">
        <title>Legume-microbial interactions unlock mineral nutrients during tropical forest succession.</title>
        <authorList>
            <person name="Epihov D.Z."/>
        </authorList>
    </citation>
    <scope>NUCLEOTIDE SEQUENCE [LARGE SCALE GENOMIC DNA]</scope>
    <source>
        <strain evidence="6">Pan2503</strain>
    </source>
</reference>
<feature type="signal peptide" evidence="4">
    <location>
        <begin position="1"/>
        <end position="23"/>
    </location>
</feature>
<dbReference type="InterPro" id="IPR011614">
    <property type="entry name" value="Catalase_core"/>
</dbReference>
<feature type="chain" id="PRO_5031394090" description="Catalase-related peroxidase" evidence="4">
    <location>
        <begin position="24"/>
        <end position="326"/>
    </location>
</feature>
<comment type="caution">
    <text evidence="6">The sequence shown here is derived from an EMBL/GenBank/DDBJ whole genome shotgun (WGS) entry which is preliminary data.</text>
</comment>
<dbReference type="InterPro" id="IPR020835">
    <property type="entry name" value="Catalase_sf"/>
</dbReference>
<dbReference type="SUPFAM" id="SSF56634">
    <property type="entry name" value="Heme-dependent catalase-like"/>
    <property type="match status" value="1"/>
</dbReference>
<keyword evidence="1 3" id="KW-0349">Heme</keyword>
<evidence type="ECO:0000259" key="5">
    <source>
        <dbReference type="SMART" id="SM01060"/>
    </source>
</evidence>
<dbReference type="Gene3D" id="1.20.1280.120">
    <property type="match status" value="1"/>
</dbReference>
<sequence length="326" mass="34825">MRKDTLLITVIAFGLTLAGIASAEDQPISEQIVDAMNKVFGVHPGFRANHAKGIVAEGHFTGAPEALGLSRAVLFNGSPIPVTVRFSNSTGVPNIPDGSPKANPHGIAIKYHLPDGGETDMVINSFKFFPVATGEDFRDLLLALAASPPDAAKPTKFDQFATSHPSVPAAFGGLATPDSFANEEYYGVNAFVFINKAGARQAVRYQLVPEHLVHLSASDAAKQPPNFLMDELPERLKHGPITFHLKAQLAAAGDSTKDPSVAWPDDRKVAELGVLTVDKVVPDSAEAEKKLLFLPGQLTDGIEESDDPLIDIRDGAYALSFSRRNP</sequence>
<dbReference type="PROSITE" id="PS51402">
    <property type="entry name" value="CATALASE_3"/>
    <property type="match status" value="1"/>
</dbReference>
<dbReference type="InterPro" id="IPR018028">
    <property type="entry name" value="Catalase"/>
</dbReference>
<dbReference type="GO" id="GO:0020037">
    <property type="term" value="F:heme binding"/>
    <property type="evidence" value="ECO:0007669"/>
    <property type="project" value="InterPro"/>
</dbReference>
<dbReference type="GO" id="GO:0005737">
    <property type="term" value="C:cytoplasm"/>
    <property type="evidence" value="ECO:0007669"/>
    <property type="project" value="TreeGrafter"/>
</dbReference>
<dbReference type="GO" id="GO:0004096">
    <property type="term" value="F:catalase activity"/>
    <property type="evidence" value="ECO:0007669"/>
    <property type="project" value="InterPro"/>
</dbReference>
<dbReference type="GO" id="GO:0042542">
    <property type="term" value="P:response to hydrogen peroxide"/>
    <property type="evidence" value="ECO:0007669"/>
    <property type="project" value="TreeGrafter"/>
</dbReference>
<keyword evidence="1 6" id="KW-0575">Peroxidase</keyword>
<dbReference type="PANTHER" id="PTHR11465:SF62">
    <property type="entry name" value="CATALASE T"/>
    <property type="match status" value="1"/>
</dbReference>
<organism evidence="6 7">
    <name type="scientific">Candidatus Acidiferrum panamense</name>
    <dbReference type="NCBI Taxonomy" id="2741543"/>
    <lineage>
        <taxon>Bacteria</taxon>
        <taxon>Pseudomonadati</taxon>
        <taxon>Acidobacteriota</taxon>
        <taxon>Terriglobia</taxon>
        <taxon>Candidatus Acidiferrales</taxon>
        <taxon>Candidatus Acidiferrum</taxon>
    </lineage>
</organism>
<accession>A0A7V8SZ58</accession>
<keyword evidence="1 3" id="KW-0479">Metal-binding</keyword>
<evidence type="ECO:0000256" key="3">
    <source>
        <dbReference type="PIRSR" id="PIRSR000296-2"/>
    </source>
</evidence>
<dbReference type="InterPro" id="IPR024168">
    <property type="entry name" value="Catalase_SrpA-type_pred"/>
</dbReference>
<comment type="function">
    <text evidence="1">Has an organic peroxide-dependent peroxidase activity.</text>
</comment>
<name>A0A7V8SZ58_9BACT</name>
<dbReference type="GO" id="GO:0042744">
    <property type="term" value="P:hydrogen peroxide catabolic process"/>
    <property type="evidence" value="ECO:0007669"/>
    <property type="project" value="TreeGrafter"/>
</dbReference>
<gene>
    <name evidence="6" type="ORF">HRJ53_21815</name>
</gene>
<evidence type="ECO:0000313" key="6">
    <source>
        <dbReference type="EMBL" id="MBA0087631.1"/>
    </source>
</evidence>
<proteinExistence type="inferred from homology"/>
<evidence type="ECO:0000313" key="7">
    <source>
        <dbReference type="Proteomes" id="UP000567293"/>
    </source>
</evidence>
<keyword evidence="4" id="KW-0732">Signal</keyword>
<dbReference type="Pfam" id="PF00199">
    <property type="entry name" value="Catalase"/>
    <property type="match status" value="1"/>
</dbReference>
<keyword evidence="1 3" id="KW-0408">Iron</keyword>
<keyword evidence="1" id="KW-0560">Oxidoreductase</keyword>
<dbReference type="PANTHER" id="PTHR11465">
    <property type="entry name" value="CATALASE"/>
    <property type="match status" value="1"/>
</dbReference>